<organism evidence="3 4">
    <name type="scientific">Maridesulfovibrio salexigens (strain ATCC 14822 / DSM 2638 / NCIMB 8403 / VKM B-1763)</name>
    <name type="common">Desulfovibrio salexigens</name>
    <dbReference type="NCBI Taxonomy" id="526222"/>
    <lineage>
        <taxon>Bacteria</taxon>
        <taxon>Pseudomonadati</taxon>
        <taxon>Thermodesulfobacteriota</taxon>
        <taxon>Desulfovibrionia</taxon>
        <taxon>Desulfovibrionales</taxon>
        <taxon>Desulfovibrionaceae</taxon>
        <taxon>Maridesulfovibrio</taxon>
    </lineage>
</organism>
<dbReference type="PANTHER" id="PTHR47817:SF2">
    <property type="entry name" value="OS04G0686300 PROTEIN"/>
    <property type="match status" value="1"/>
</dbReference>
<dbReference type="SUPFAM" id="SSF69786">
    <property type="entry name" value="YggU-like"/>
    <property type="match status" value="1"/>
</dbReference>
<dbReference type="Pfam" id="PF02594">
    <property type="entry name" value="DUF167"/>
    <property type="match status" value="1"/>
</dbReference>
<gene>
    <name evidence="3" type="ordered locus">Desal_2400</name>
</gene>
<keyword evidence="4" id="KW-1185">Reference proteome</keyword>
<dbReference type="EMBL" id="CP001649">
    <property type="protein sequence ID" value="ACS80456.1"/>
    <property type="molecule type" value="Genomic_DNA"/>
</dbReference>
<evidence type="ECO:0000313" key="4">
    <source>
        <dbReference type="Proteomes" id="UP000002601"/>
    </source>
</evidence>
<dbReference type="SMART" id="SM01152">
    <property type="entry name" value="DUF167"/>
    <property type="match status" value="1"/>
</dbReference>
<comment type="similarity">
    <text evidence="1 2">Belongs to the UPF0235 family.</text>
</comment>
<dbReference type="InterPro" id="IPR036591">
    <property type="entry name" value="YggU-like_sf"/>
</dbReference>
<dbReference type="HOGENOM" id="CLU_130694_6_2_7"/>
<dbReference type="RefSeq" id="WP_015852272.1">
    <property type="nucleotide sequence ID" value="NC_012881.1"/>
</dbReference>
<proteinExistence type="inferred from homology"/>
<reference evidence="3 4" key="1">
    <citation type="submission" date="2009-06" db="EMBL/GenBank/DDBJ databases">
        <title>Complete sequence of Desulfovibrio salexigens DSM 2638.</title>
        <authorList>
            <consortium name="US DOE Joint Genome Institute"/>
            <person name="Lucas S."/>
            <person name="Copeland A."/>
            <person name="Lapidus A."/>
            <person name="Glavina del Rio T."/>
            <person name="Tice H."/>
            <person name="Bruce D."/>
            <person name="Goodwin L."/>
            <person name="Pitluck S."/>
            <person name="Munk A.C."/>
            <person name="Brettin T."/>
            <person name="Detter J.C."/>
            <person name="Han C."/>
            <person name="Tapia R."/>
            <person name="Larimer F."/>
            <person name="Land M."/>
            <person name="Hauser L."/>
            <person name="Kyrpides N."/>
            <person name="Anderson I."/>
            <person name="Wall J.D."/>
            <person name="Arkin A.P."/>
            <person name="Dehal P."/>
            <person name="Chivian D."/>
            <person name="Giles B."/>
            <person name="Hazen T.C."/>
        </authorList>
    </citation>
    <scope>NUCLEOTIDE SEQUENCE [LARGE SCALE GENOMIC DNA]</scope>
    <source>
        <strain evidence="4">ATCC 14822 / DSM 2638 / NCIMB 8403 / VKM B-1763</strain>
    </source>
</reference>
<evidence type="ECO:0000256" key="1">
    <source>
        <dbReference type="ARBA" id="ARBA00010364"/>
    </source>
</evidence>
<accession>C6BXF0</accession>
<dbReference type="Gene3D" id="3.30.1200.10">
    <property type="entry name" value="YggU-like"/>
    <property type="match status" value="1"/>
</dbReference>
<dbReference type="InterPro" id="IPR003746">
    <property type="entry name" value="DUF167"/>
</dbReference>
<protein>
    <recommendedName>
        <fullName evidence="2">UPF0235 protein Desal_2400</fullName>
    </recommendedName>
</protein>
<sequence length="106" mass="11521">MSEVIAELPSYIRPCGHGSWRVSVWVQPGAKNEGITGEYQDSVRVRINAPAVDNKANKALAAFVATRLGLKKRNISIASGHSNRKKVLLVESDVEPRWDGIIPASA</sequence>
<dbReference type="PANTHER" id="PTHR47817">
    <property type="entry name" value="OS04G0686300 PROTEIN"/>
    <property type="match status" value="1"/>
</dbReference>
<evidence type="ECO:0000313" key="3">
    <source>
        <dbReference type="EMBL" id="ACS80456.1"/>
    </source>
</evidence>
<dbReference type="OrthoDB" id="9800587at2"/>
<dbReference type="eggNOG" id="COG1872">
    <property type="taxonomic scope" value="Bacteria"/>
</dbReference>
<dbReference type="STRING" id="526222.Desal_2400"/>
<dbReference type="KEGG" id="dsa:Desal_2400"/>
<dbReference type="NCBIfam" id="TIGR00251">
    <property type="entry name" value="DUF167 family protein"/>
    <property type="match status" value="1"/>
</dbReference>
<dbReference type="HAMAP" id="MF_00634">
    <property type="entry name" value="UPF0235"/>
    <property type="match status" value="1"/>
</dbReference>
<name>C6BXF0_MARSD</name>
<dbReference type="AlphaFoldDB" id="C6BXF0"/>
<dbReference type="Proteomes" id="UP000002601">
    <property type="component" value="Chromosome"/>
</dbReference>
<evidence type="ECO:0000256" key="2">
    <source>
        <dbReference type="HAMAP-Rule" id="MF_00634"/>
    </source>
</evidence>